<feature type="transmembrane region" description="Helical" evidence="1">
    <location>
        <begin position="12"/>
        <end position="32"/>
    </location>
</feature>
<reference evidence="2 3" key="1">
    <citation type="submission" date="2023-07" db="EMBL/GenBank/DDBJ databases">
        <title>Nocardioides sp. nov WY-20 isolated from soil.</title>
        <authorList>
            <person name="Liu B."/>
            <person name="Wan Y."/>
        </authorList>
    </citation>
    <scope>NUCLEOTIDE SEQUENCE [LARGE SCALE GENOMIC DNA]</scope>
    <source>
        <strain evidence="2 3">WY-20</strain>
    </source>
</reference>
<evidence type="ECO:0008006" key="4">
    <source>
        <dbReference type="Google" id="ProtNLM"/>
    </source>
</evidence>
<protein>
    <recommendedName>
        <fullName evidence="4">Tight adherence protein B</fullName>
    </recommendedName>
</protein>
<sequence>MRDAIGVFAPLLLFMLIPVLIPLAAITVGALVDRFAPSKPSPVQAAIEAALARTRASRESTRLHLAAQLQVGGRHTREQGAA</sequence>
<name>A0ABT9AYF0_9ACTN</name>
<keyword evidence="1" id="KW-0472">Membrane</keyword>
<evidence type="ECO:0000256" key="1">
    <source>
        <dbReference type="SAM" id="Phobius"/>
    </source>
</evidence>
<accession>A0ABT9AYF0</accession>
<keyword evidence="1" id="KW-0812">Transmembrane</keyword>
<evidence type="ECO:0000313" key="3">
    <source>
        <dbReference type="Proteomes" id="UP001233314"/>
    </source>
</evidence>
<keyword evidence="1" id="KW-1133">Transmembrane helix</keyword>
<dbReference type="EMBL" id="JAUQTA010000001">
    <property type="protein sequence ID" value="MDO7867519.1"/>
    <property type="molecule type" value="Genomic_DNA"/>
</dbReference>
<dbReference type="RefSeq" id="WP_305026915.1">
    <property type="nucleotide sequence ID" value="NZ_JAUQTA010000001.1"/>
</dbReference>
<comment type="caution">
    <text evidence="2">The sequence shown here is derived from an EMBL/GenBank/DDBJ whole genome shotgun (WGS) entry which is preliminary data.</text>
</comment>
<evidence type="ECO:0000313" key="2">
    <source>
        <dbReference type="EMBL" id="MDO7867519.1"/>
    </source>
</evidence>
<organism evidence="2 3">
    <name type="scientific">Nocardioides jiangxiensis</name>
    <dbReference type="NCBI Taxonomy" id="3064524"/>
    <lineage>
        <taxon>Bacteria</taxon>
        <taxon>Bacillati</taxon>
        <taxon>Actinomycetota</taxon>
        <taxon>Actinomycetes</taxon>
        <taxon>Propionibacteriales</taxon>
        <taxon>Nocardioidaceae</taxon>
        <taxon>Nocardioides</taxon>
    </lineage>
</organism>
<proteinExistence type="predicted"/>
<gene>
    <name evidence="2" type="ORF">Q5722_03965</name>
</gene>
<dbReference type="Proteomes" id="UP001233314">
    <property type="component" value="Unassembled WGS sequence"/>
</dbReference>
<keyword evidence="3" id="KW-1185">Reference proteome</keyword>